<dbReference type="InterPro" id="IPR021838">
    <property type="entry name" value="DUF3431"/>
</dbReference>
<organism evidence="2 3">
    <name type="scientific">Cryoendolithus antarcticus</name>
    <dbReference type="NCBI Taxonomy" id="1507870"/>
    <lineage>
        <taxon>Eukaryota</taxon>
        <taxon>Fungi</taxon>
        <taxon>Dikarya</taxon>
        <taxon>Ascomycota</taxon>
        <taxon>Pezizomycotina</taxon>
        <taxon>Dothideomycetes</taxon>
        <taxon>Dothideomycetidae</taxon>
        <taxon>Cladosporiales</taxon>
        <taxon>Cladosporiaceae</taxon>
        <taxon>Cryoendolithus</taxon>
    </lineage>
</organism>
<dbReference type="STRING" id="1507870.A0A1V8SNK8"/>
<reference evidence="3" key="1">
    <citation type="submission" date="2017-03" db="EMBL/GenBank/DDBJ databases">
        <title>Genomes of endolithic fungi from Antarctica.</title>
        <authorList>
            <person name="Coleine C."/>
            <person name="Masonjones S."/>
            <person name="Stajich J.E."/>
        </authorList>
    </citation>
    <scope>NUCLEOTIDE SEQUENCE [LARGE SCALE GENOMIC DNA]</scope>
    <source>
        <strain evidence="3">CCFEE 5527</strain>
    </source>
</reference>
<evidence type="ECO:0000256" key="1">
    <source>
        <dbReference type="SAM" id="Phobius"/>
    </source>
</evidence>
<name>A0A1V8SNK8_9PEZI</name>
<protein>
    <submittedName>
        <fullName evidence="2">Uncharacterized protein</fullName>
    </submittedName>
</protein>
<dbReference type="AlphaFoldDB" id="A0A1V8SNK8"/>
<proteinExistence type="predicted"/>
<dbReference type="Proteomes" id="UP000192596">
    <property type="component" value="Unassembled WGS sequence"/>
</dbReference>
<keyword evidence="1" id="KW-1133">Transmembrane helix</keyword>
<dbReference type="InParanoid" id="A0A1V8SNK8"/>
<dbReference type="PANTHER" id="PTHR37490">
    <property type="entry name" value="EXPRESSED PROTEIN"/>
    <property type="match status" value="1"/>
</dbReference>
<keyword evidence="1" id="KW-0472">Membrane</keyword>
<evidence type="ECO:0000313" key="3">
    <source>
        <dbReference type="Proteomes" id="UP000192596"/>
    </source>
</evidence>
<gene>
    <name evidence="2" type="ORF">B0A48_13189</name>
</gene>
<dbReference type="OrthoDB" id="426718at2759"/>
<sequence>MSRRVLVRSVVGAAAVIFLILLFHIPDVRTRYNYLSTNEFIASAAAALKAPGHFEIRPTKTASYIHPTASVLPDKIVVIGRLQREDTDWVGQFLPEWQNAIYTVDNTSHALHTQINKGREANAYLSYIIENYDKLPATIAFVHSHRDGYPAGWHTDVQDYDNVISLQRLNIPFVQRNGYANLRCIFSPGCPDEVQPFRDPPKELELDGVLDKDPSLDDVMKDVWPLFFGNNATIPEAIGTPCCAQFAVSRDQIRKRSLAEYELYHEWLMATKVSDAVSGRVFEYLWHVIFGQGPVYCPELEQCYQDVYGIGHR</sequence>
<dbReference type="Pfam" id="PF11913">
    <property type="entry name" value="DUF3431"/>
    <property type="match status" value="1"/>
</dbReference>
<keyword evidence="1" id="KW-0812">Transmembrane</keyword>
<dbReference type="EMBL" id="NAJO01000034">
    <property type="protein sequence ID" value="OQO00699.1"/>
    <property type="molecule type" value="Genomic_DNA"/>
</dbReference>
<comment type="caution">
    <text evidence="2">The sequence shown here is derived from an EMBL/GenBank/DDBJ whole genome shotgun (WGS) entry which is preliminary data.</text>
</comment>
<evidence type="ECO:0000313" key="2">
    <source>
        <dbReference type="EMBL" id="OQO00699.1"/>
    </source>
</evidence>
<accession>A0A1V8SNK8</accession>
<keyword evidence="3" id="KW-1185">Reference proteome</keyword>
<feature type="transmembrane region" description="Helical" evidence="1">
    <location>
        <begin position="6"/>
        <end position="25"/>
    </location>
</feature>
<dbReference type="PANTHER" id="PTHR37490:SF2">
    <property type="match status" value="1"/>
</dbReference>